<dbReference type="InterPro" id="IPR036322">
    <property type="entry name" value="WD40_repeat_dom_sf"/>
</dbReference>
<evidence type="ECO:0000313" key="13">
    <source>
        <dbReference type="Proteomes" id="UP001431783"/>
    </source>
</evidence>
<dbReference type="PROSITE" id="PS50082">
    <property type="entry name" value="WD_REPEATS_2"/>
    <property type="match status" value="1"/>
</dbReference>
<evidence type="ECO:0000256" key="2">
    <source>
        <dbReference type="ARBA" id="ARBA00019442"/>
    </source>
</evidence>
<dbReference type="PROSITE" id="PS50294">
    <property type="entry name" value="WD_REPEATS_REGION"/>
    <property type="match status" value="1"/>
</dbReference>
<dbReference type="GO" id="GO:1905515">
    <property type="term" value="P:non-motile cilium assembly"/>
    <property type="evidence" value="ECO:0007669"/>
    <property type="project" value="TreeGrafter"/>
</dbReference>
<dbReference type="SUPFAM" id="SSF50978">
    <property type="entry name" value="WD40 repeat-like"/>
    <property type="match status" value="2"/>
</dbReference>
<dbReference type="FunFam" id="2.130.10.10:FF:001020">
    <property type="entry name" value="Intraflagellar transport protein 122 homolog"/>
    <property type="match status" value="1"/>
</dbReference>
<accession>A0AAW1VE35</accession>
<keyword evidence="6" id="KW-0966">Cell projection</keyword>
<gene>
    <name evidence="12" type="ORF">WA026_014648</name>
</gene>
<dbReference type="InterPro" id="IPR057411">
    <property type="entry name" value="TPR_IFT122"/>
</dbReference>
<keyword evidence="3 7" id="KW-0853">WD repeat</keyword>
<dbReference type="SMART" id="SM00320">
    <property type="entry name" value="WD40"/>
    <property type="match status" value="7"/>
</dbReference>
<dbReference type="GO" id="GO:0030991">
    <property type="term" value="C:intraciliary transport particle A"/>
    <property type="evidence" value="ECO:0007669"/>
    <property type="project" value="TreeGrafter"/>
</dbReference>
<evidence type="ECO:0000259" key="11">
    <source>
        <dbReference type="Pfam" id="PF25295"/>
    </source>
</evidence>
<dbReference type="InterPro" id="IPR015943">
    <property type="entry name" value="WD40/YVTN_repeat-like_dom_sf"/>
</dbReference>
<dbReference type="PANTHER" id="PTHR12764">
    <property type="entry name" value="WD REPEAT DOMAIN-RELATED"/>
    <property type="match status" value="1"/>
</dbReference>
<dbReference type="Proteomes" id="UP001431783">
    <property type="component" value="Unassembled WGS sequence"/>
</dbReference>
<evidence type="ECO:0000256" key="6">
    <source>
        <dbReference type="ARBA" id="ARBA00023273"/>
    </source>
</evidence>
<feature type="repeat" description="WD" evidence="7">
    <location>
        <begin position="55"/>
        <end position="87"/>
    </location>
</feature>
<dbReference type="InterPro" id="IPR056153">
    <property type="entry name" value="Beta-prop_IFT122_1st"/>
</dbReference>
<dbReference type="GO" id="GO:0097730">
    <property type="term" value="C:non-motile cilium"/>
    <property type="evidence" value="ECO:0007669"/>
    <property type="project" value="TreeGrafter"/>
</dbReference>
<dbReference type="EMBL" id="JARQZJ010000128">
    <property type="protein sequence ID" value="KAK9891411.1"/>
    <property type="molecule type" value="Genomic_DNA"/>
</dbReference>
<feature type="domain" description="Intraflagellar transport protein 122 homolog TPR" evidence="11">
    <location>
        <begin position="563"/>
        <end position="937"/>
    </location>
</feature>
<evidence type="ECO:0000313" key="12">
    <source>
        <dbReference type="EMBL" id="KAK9891411.1"/>
    </source>
</evidence>
<protein>
    <recommendedName>
        <fullName evidence="2">Intraflagellar transport protein 122 homolog</fullName>
    </recommendedName>
</protein>
<evidence type="ECO:0000256" key="3">
    <source>
        <dbReference type="ARBA" id="ARBA00022574"/>
    </source>
</evidence>
<evidence type="ECO:0000259" key="9">
    <source>
        <dbReference type="Pfam" id="PF23381"/>
    </source>
</evidence>
<dbReference type="GO" id="GO:0035721">
    <property type="term" value="P:intraciliary retrograde transport"/>
    <property type="evidence" value="ECO:0007669"/>
    <property type="project" value="TreeGrafter"/>
</dbReference>
<evidence type="ECO:0000259" key="10">
    <source>
        <dbReference type="Pfam" id="PF25144"/>
    </source>
</evidence>
<dbReference type="Pfam" id="PF25143">
    <property type="entry name" value="Zn_ribbon_IFT122_C"/>
    <property type="match status" value="1"/>
</dbReference>
<dbReference type="Gene3D" id="1.25.40.470">
    <property type="match status" value="1"/>
</dbReference>
<feature type="domain" description="IFT122 first beta-propeller" evidence="9">
    <location>
        <begin position="14"/>
        <end position="190"/>
    </location>
</feature>
<dbReference type="GO" id="GO:0061512">
    <property type="term" value="P:protein localization to cilium"/>
    <property type="evidence" value="ECO:0007669"/>
    <property type="project" value="TreeGrafter"/>
</dbReference>
<keyword evidence="4" id="KW-0677">Repeat</keyword>
<name>A0AAW1VE35_9CUCU</name>
<evidence type="ECO:0000256" key="1">
    <source>
        <dbReference type="ARBA" id="ARBA00004138"/>
    </source>
</evidence>
<sequence length="1185" mass="134989">MRSIPKWIDKVHDREKRPQCIFDICFNPDGSQLIVAGGDHVLVYSTSDGNLIETLKGHKDKVHCLSYSKNGTKFASGGADKTVIIWSNKLEGLLKYSHNDSIQCLAFNPLSQQLVSCTLSDFAFWSTEQKAVQKHKIYSRINCCSWTNDGQYLALGLMNGVISIRNKLGEEKSKIERPNGSPIWALSWSPVLDAVDTLCVADWNKTFSVFTLGGKLIGKERNIGFEALKLKYFEHGEYILISGLNKACNMYTKDGIKLGMIGDQQTSWIWSGVPHPSGNYVAIGCEDGTLAYYQLVFNIVHGLFKERYAFRENMTDIIIQHLITEQKVRIKCRDLIKKIAIYKHRLAVQLPERIVIYELFSNDTNDMHYRAKEKIMQRIECSLLVVCSEHLVICQDKKLQSMTFNGTRDKEWNFSSSIQYIKTTGGPPGKEGLVVGLKNGQVWEVYLDNLHSLLKVKINNSVRCLDLSWSREKLVVVDDSGLCQIFNALDGSLTYQEPNVNSVAFNIQYEDMLAFSGSNTLAVRVSDFTPFKQKMSGFVVGLSGSKVFCLNGRTMTTVELALSAPMYQYIDRKMYKEAYQIACLGVTNGDWEELGHAALENLEMGVARLAFIKLQDFPYLELIEDLKEKQRKGETNRESLIGDVFANRGKLKEAARLYQKAGQEHKALTMYTDLRMFDLAQEYLGANDNSTLIRQKADWAKNINEHKAAAEMYLSIGDTQAAIDIYAEKGWSEQLIELGRKLDKAERSQLLSIAEHLKTLKQSAAAAEVYRRLGDSASVLTLHIEAKEWTEAFKLVENQPEYKALVYVPYANWLAEKDEFIQAQKAFYKAGRPAEAFKVLEQLTENAVSECRFNDAGYYYWILSRQCLNLAKESSESQSYMRKFEKNERLSAIYYAYHSLHRYLEEPFTSFLPEALFNIARFLMNEIADNKPKGVSQFSVLYCLSKQARKLGANKLAKQLLDKIQNLRIPMKFQEQVEIASVSIKARNLNDPEELLPMCYRCSTYNSLAAMSNSCTNCGQKFIHSFVTFEILPLVEFVLEEGISDLEAVRLIDTPPKSEKRTEIVEGAAETLNLDQSPNEEEDPFTSRVADFEKGDGHFMPITLDRKGLISMDSLSVLIAKWDPPLKYRYYRNLLPDLQITMCYSCFKAFHIDDYEMQILQKGHCPFCRHIPEHLISNNSDEFVE</sequence>
<feature type="domain" description="IFT122 second beta-propeller" evidence="8">
    <location>
        <begin position="301"/>
        <end position="555"/>
    </location>
</feature>
<keyword evidence="13" id="KW-1185">Reference proteome</keyword>
<dbReference type="Pfam" id="PF25295">
    <property type="entry name" value="TPR_IFT122"/>
    <property type="match status" value="1"/>
</dbReference>
<evidence type="ECO:0000256" key="4">
    <source>
        <dbReference type="ARBA" id="ARBA00022737"/>
    </source>
</evidence>
<dbReference type="InterPro" id="IPR056152">
    <property type="entry name" value="Beta-prop_IFT122_2nd"/>
</dbReference>
<organism evidence="12 13">
    <name type="scientific">Henosepilachna vigintioctopunctata</name>
    <dbReference type="NCBI Taxonomy" id="420089"/>
    <lineage>
        <taxon>Eukaryota</taxon>
        <taxon>Metazoa</taxon>
        <taxon>Ecdysozoa</taxon>
        <taxon>Arthropoda</taxon>
        <taxon>Hexapoda</taxon>
        <taxon>Insecta</taxon>
        <taxon>Pterygota</taxon>
        <taxon>Neoptera</taxon>
        <taxon>Endopterygota</taxon>
        <taxon>Coleoptera</taxon>
        <taxon>Polyphaga</taxon>
        <taxon>Cucujiformia</taxon>
        <taxon>Coccinelloidea</taxon>
        <taxon>Coccinellidae</taxon>
        <taxon>Epilachninae</taxon>
        <taxon>Epilachnini</taxon>
        <taxon>Henosepilachna</taxon>
    </lineage>
</organism>
<dbReference type="Pfam" id="PF23381">
    <property type="entry name" value="Beta-prop_IFT122_1st"/>
    <property type="match status" value="2"/>
</dbReference>
<dbReference type="Pfam" id="PF23377">
    <property type="entry name" value="Beta-prop_IFT122_2nd"/>
    <property type="match status" value="1"/>
</dbReference>
<dbReference type="InterPro" id="IPR039857">
    <property type="entry name" value="Ift122/121"/>
</dbReference>
<evidence type="ECO:0000256" key="7">
    <source>
        <dbReference type="PROSITE-ProRule" id="PRU00221"/>
    </source>
</evidence>
<proteinExistence type="predicted"/>
<comment type="caution">
    <text evidence="12">The sequence shown here is derived from an EMBL/GenBank/DDBJ whole genome shotgun (WGS) entry which is preliminary data.</text>
</comment>
<dbReference type="Pfam" id="PF25144">
    <property type="entry name" value="Zn_ribbon_IFT122"/>
    <property type="match status" value="1"/>
</dbReference>
<dbReference type="InterPro" id="IPR056838">
    <property type="entry name" value="Zn_ribbon_IFT122"/>
</dbReference>
<feature type="domain" description="IFT122 first beta-propeller" evidence="9">
    <location>
        <begin position="195"/>
        <end position="296"/>
    </location>
</feature>
<dbReference type="Gene3D" id="2.130.10.10">
    <property type="entry name" value="YVTN repeat-like/Quinoprotein amine dehydrogenase"/>
    <property type="match status" value="2"/>
</dbReference>
<evidence type="ECO:0000259" key="8">
    <source>
        <dbReference type="Pfam" id="PF23377"/>
    </source>
</evidence>
<evidence type="ECO:0000256" key="5">
    <source>
        <dbReference type="ARBA" id="ARBA00023069"/>
    </source>
</evidence>
<dbReference type="PANTHER" id="PTHR12764:SF4">
    <property type="entry name" value="INTRAFLAGELLAR TRANSPORT PROTEIN 122 HOMOLOG"/>
    <property type="match status" value="1"/>
</dbReference>
<dbReference type="InterPro" id="IPR001680">
    <property type="entry name" value="WD40_rpt"/>
</dbReference>
<comment type="subcellular location">
    <subcellularLocation>
        <location evidence="1">Cell projection</location>
        <location evidence="1">Cilium</location>
    </subcellularLocation>
</comment>
<dbReference type="AlphaFoldDB" id="A0AAW1VE35"/>
<keyword evidence="5" id="KW-0969">Cilium</keyword>
<feature type="domain" description="IFT122 zinc ribbon" evidence="10">
    <location>
        <begin position="993"/>
        <end position="1035"/>
    </location>
</feature>
<reference evidence="12 13" key="1">
    <citation type="submission" date="2023-03" db="EMBL/GenBank/DDBJ databases">
        <title>Genome insight into feeding habits of ladybird beetles.</title>
        <authorList>
            <person name="Li H.-S."/>
            <person name="Huang Y.-H."/>
            <person name="Pang H."/>
        </authorList>
    </citation>
    <scope>NUCLEOTIDE SEQUENCE [LARGE SCALE GENOMIC DNA]</scope>
    <source>
        <strain evidence="12">SYSU_2023b</strain>
        <tissue evidence="12">Whole body</tissue>
    </source>
</reference>